<keyword evidence="2 6" id="KW-0479">Metal-binding</keyword>
<proteinExistence type="inferred from homology"/>
<evidence type="ECO:0000256" key="1">
    <source>
        <dbReference type="ARBA" id="ARBA00001947"/>
    </source>
</evidence>
<dbReference type="Pfam" id="PF00107">
    <property type="entry name" value="ADH_zinc_N"/>
    <property type="match status" value="1"/>
</dbReference>
<evidence type="ECO:0000256" key="4">
    <source>
        <dbReference type="ARBA" id="ARBA00023002"/>
    </source>
</evidence>
<comment type="caution">
    <text evidence="8">The sequence shown here is derived from an EMBL/GenBank/DDBJ whole genome shotgun (WGS) entry which is preliminary data.</text>
</comment>
<dbReference type="AlphaFoldDB" id="A0AA35W654"/>
<dbReference type="InterPro" id="IPR002328">
    <property type="entry name" value="ADH_Zn_CS"/>
</dbReference>
<dbReference type="GO" id="GO:0046294">
    <property type="term" value="P:formaldehyde catabolic process"/>
    <property type="evidence" value="ECO:0007669"/>
    <property type="project" value="TreeGrafter"/>
</dbReference>
<keyword evidence="3 6" id="KW-0862">Zinc</keyword>
<dbReference type="InterPro" id="IPR036291">
    <property type="entry name" value="NAD(P)-bd_dom_sf"/>
</dbReference>
<dbReference type="GO" id="GO:0051903">
    <property type="term" value="F:S-(hydroxymethyl)glutathione dehydrogenase [NAD(P)+] activity"/>
    <property type="evidence" value="ECO:0007669"/>
    <property type="project" value="TreeGrafter"/>
</dbReference>
<evidence type="ECO:0000256" key="3">
    <source>
        <dbReference type="ARBA" id="ARBA00022833"/>
    </source>
</evidence>
<comment type="cofactor">
    <cofactor evidence="1 6">
        <name>Zn(2+)</name>
        <dbReference type="ChEBI" id="CHEBI:29105"/>
    </cofactor>
</comment>
<reference evidence="8" key="1">
    <citation type="submission" date="2023-03" db="EMBL/GenBank/DDBJ databases">
        <authorList>
            <person name="Steffen K."/>
            <person name="Cardenas P."/>
        </authorList>
    </citation>
    <scope>NUCLEOTIDE SEQUENCE</scope>
</reference>
<evidence type="ECO:0000256" key="5">
    <source>
        <dbReference type="ARBA" id="ARBA00023027"/>
    </source>
</evidence>
<dbReference type="InterPro" id="IPR013149">
    <property type="entry name" value="ADH-like_C"/>
</dbReference>
<dbReference type="InterPro" id="IPR013154">
    <property type="entry name" value="ADH-like_N"/>
</dbReference>
<dbReference type="Pfam" id="PF08240">
    <property type="entry name" value="ADH_N"/>
    <property type="match status" value="1"/>
</dbReference>
<keyword evidence="5" id="KW-0520">NAD</keyword>
<dbReference type="Gene3D" id="3.90.180.10">
    <property type="entry name" value="Medium-chain alcohol dehydrogenases, catalytic domain"/>
    <property type="match status" value="1"/>
</dbReference>
<gene>
    <name evidence="8" type="ORF">GBAR_LOCUS4232</name>
</gene>
<dbReference type="InterPro" id="IPR011032">
    <property type="entry name" value="GroES-like_sf"/>
</dbReference>
<comment type="similarity">
    <text evidence="6">Belongs to the zinc-containing alcohol dehydrogenase family.</text>
</comment>
<dbReference type="SUPFAM" id="SSF51735">
    <property type="entry name" value="NAD(P)-binding Rossmann-fold domains"/>
    <property type="match status" value="1"/>
</dbReference>
<dbReference type="FunFam" id="3.40.50.720:FF:000003">
    <property type="entry name" value="S-(hydroxymethyl)glutathione dehydrogenase"/>
    <property type="match status" value="1"/>
</dbReference>
<dbReference type="Proteomes" id="UP001174909">
    <property type="component" value="Unassembled WGS sequence"/>
</dbReference>
<dbReference type="SMART" id="SM00829">
    <property type="entry name" value="PKS_ER"/>
    <property type="match status" value="1"/>
</dbReference>
<dbReference type="PROSITE" id="PS00059">
    <property type="entry name" value="ADH_ZINC"/>
    <property type="match status" value="1"/>
</dbReference>
<feature type="domain" description="Enoyl reductase (ER)" evidence="7">
    <location>
        <begin position="8"/>
        <end position="358"/>
    </location>
</feature>
<keyword evidence="4" id="KW-0560">Oxidoreductase</keyword>
<dbReference type="InterPro" id="IPR020843">
    <property type="entry name" value="ER"/>
</dbReference>
<dbReference type="GO" id="GO:0005829">
    <property type="term" value="C:cytosol"/>
    <property type="evidence" value="ECO:0007669"/>
    <property type="project" value="TreeGrafter"/>
</dbReference>
<evidence type="ECO:0000313" key="9">
    <source>
        <dbReference type="Proteomes" id="UP001174909"/>
    </source>
</evidence>
<keyword evidence="9" id="KW-1185">Reference proteome</keyword>
<evidence type="ECO:0000256" key="2">
    <source>
        <dbReference type="ARBA" id="ARBA00022723"/>
    </source>
</evidence>
<sequence>MKAAVLREVNQPVTVEDVQVDAPAPREVLVRTGASGVCHSDLHFVEGLYTTPMPCILGHEAAGIVEAVGEQVSYVKPGDWVISCLSVFCGICEYCTRGQPYLCTRTAVTRSSNDPPRLRRDGEAITQFAQLGAYAAEMLVHENALVKVDDDIPFPQLALIGCGATTGLGAVLNTARVEPGSTVAVVGCGGIGIHCVQAAALAGALRIIAIDTTEDKLGLAREFGATDVIDATAGNVAERIMDLTDGGVDYSFEAIGLKQTAEDCYNMLRPGGMATIIGMVPEGVKIELDAGNFLRRGRAIQGCTMGSNRFRTDMPRYIEFYKQGRLKLDELVTQELALSEINRAFADMKAQSVRRSVITDFDN</sequence>
<protein>
    <submittedName>
        <fullName evidence="8">Alcohol dehydrogenase 1</fullName>
    </submittedName>
</protein>
<accession>A0AA35W654</accession>
<evidence type="ECO:0000256" key="6">
    <source>
        <dbReference type="RuleBase" id="RU361277"/>
    </source>
</evidence>
<dbReference type="PANTHER" id="PTHR43880:SF12">
    <property type="entry name" value="ALCOHOL DEHYDROGENASE CLASS-3"/>
    <property type="match status" value="1"/>
</dbReference>
<dbReference type="EMBL" id="CASHTH010000611">
    <property type="protein sequence ID" value="CAI8005441.1"/>
    <property type="molecule type" value="Genomic_DNA"/>
</dbReference>
<dbReference type="Gene3D" id="3.40.50.720">
    <property type="entry name" value="NAD(P)-binding Rossmann-like Domain"/>
    <property type="match status" value="1"/>
</dbReference>
<dbReference type="CDD" id="cd08279">
    <property type="entry name" value="Zn_ADH_class_III"/>
    <property type="match status" value="1"/>
</dbReference>
<evidence type="ECO:0000259" key="7">
    <source>
        <dbReference type="SMART" id="SM00829"/>
    </source>
</evidence>
<dbReference type="SUPFAM" id="SSF50129">
    <property type="entry name" value="GroES-like"/>
    <property type="match status" value="2"/>
</dbReference>
<evidence type="ECO:0000313" key="8">
    <source>
        <dbReference type="EMBL" id="CAI8005441.1"/>
    </source>
</evidence>
<dbReference type="GO" id="GO:0008270">
    <property type="term" value="F:zinc ion binding"/>
    <property type="evidence" value="ECO:0007669"/>
    <property type="project" value="InterPro"/>
</dbReference>
<dbReference type="PANTHER" id="PTHR43880">
    <property type="entry name" value="ALCOHOL DEHYDROGENASE"/>
    <property type="match status" value="1"/>
</dbReference>
<name>A0AA35W654_GEOBA</name>
<organism evidence="8 9">
    <name type="scientific">Geodia barretti</name>
    <name type="common">Barrett's horny sponge</name>
    <dbReference type="NCBI Taxonomy" id="519541"/>
    <lineage>
        <taxon>Eukaryota</taxon>
        <taxon>Metazoa</taxon>
        <taxon>Porifera</taxon>
        <taxon>Demospongiae</taxon>
        <taxon>Heteroscleromorpha</taxon>
        <taxon>Tetractinellida</taxon>
        <taxon>Astrophorina</taxon>
        <taxon>Geodiidae</taxon>
        <taxon>Geodia</taxon>
    </lineage>
</organism>